<comment type="caution">
    <text evidence="1">The sequence shown here is derived from an EMBL/GenBank/DDBJ whole genome shotgun (WGS) entry which is preliminary data.</text>
</comment>
<sequence>MLIEKVQIIELFEFGQAGPPGPAARLVTTKPLLIQSSQITLPSAPLGAVVWNMALVYLDLTPADFDAAGVLLTNRDYLVEDHLVQTAGASVLFTRPAPADGLYAVVSYLTAAAP</sequence>
<keyword evidence="2" id="KW-1185">Reference proteome</keyword>
<evidence type="ECO:0000313" key="2">
    <source>
        <dbReference type="Proteomes" id="UP001596001"/>
    </source>
</evidence>
<gene>
    <name evidence="1" type="ORF">ACFO6X_05060</name>
</gene>
<name>A0ABV9QF86_9BURK</name>
<protein>
    <submittedName>
        <fullName evidence="1">Uncharacterized protein</fullName>
    </submittedName>
</protein>
<accession>A0ABV9QF86</accession>
<dbReference type="EMBL" id="JBHSHJ010000003">
    <property type="protein sequence ID" value="MFC4788352.1"/>
    <property type="molecule type" value="Genomic_DNA"/>
</dbReference>
<reference evidence="2" key="1">
    <citation type="journal article" date="2019" name="Int. J. Syst. Evol. Microbiol.">
        <title>The Global Catalogue of Microorganisms (GCM) 10K type strain sequencing project: providing services to taxonomists for standard genome sequencing and annotation.</title>
        <authorList>
            <consortium name="The Broad Institute Genomics Platform"/>
            <consortium name="The Broad Institute Genome Sequencing Center for Infectious Disease"/>
            <person name="Wu L."/>
            <person name="Ma J."/>
        </authorList>
    </citation>
    <scope>NUCLEOTIDE SEQUENCE [LARGE SCALE GENOMIC DNA]</scope>
    <source>
        <strain evidence="2">CCUG 49452</strain>
    </source>
</reference>
<proteinExistence type="predicted"/>
<organism evidence="1 2">
    <name type="scientific">Giesbergeria sinuosa</name>
    <dbReference type="NCBI Taxonomy" id="80883"/>
    <lineage>
        <taxon>Bacteria</taxon>
        <taxon>Pseudomonadati</taxon>
        <taxon>Pseudomonadota</taxon>
        <taxon>Betaproteobacteria</taxon>
        <taxon>Burkholderiales</taxon>
        <taxon>Comamonadaceae</taxon>
        <taxon>Giesbergeria</taxon>
    </lineage>
</organism>
<dbReference type="Proteomes" id="UP001596001">
    <property type="component" value="Unassembled WGS sequence"/>
</dbReference>
<evidence type="ECO:0000313" key="1">
    <source>
        <dbReference type="EMBL" id="MFC4788352.1"/>
    </source>
</evidence>